<reference evidence="2" key="1">
    <citation type="journal article" date="2022" name="Mol. Ecol. Resour.">
        <title>The genomes of chicory, endive, great burdock and yacon provide insights into Asteraceae palaeo-polyploidization history and plant inulin production.</title>
        <authorList>
            <person name="Fan W."/>
            <person name="Wang S."/>
            <person name="Wang H."/>
            <person name="Wang A."/>
            <person name="Jiang F."/>
            <person name="Liu H."/>
            <person name="Zhao H."/>
            <person name="Xu D."/>
            <person name="Zhang Y."/>
        </authorList>
    </citation>
    <scope>NUCLEOTIDE SEQUENCE [LARGE SCALE GENOMIC DNA]</scope>
    <source>
        <strain evidence="2">cv. Punajuju</strain>
    </source>
</reference>
<reference evidence="1 2" key="2">
    <citation type="journal article" date="2022" name="Mol. Ecol. Resour.">
        <title>The genomes of chicory, endive, great burdock and yacon provide insights into Asteraceae paleo-polyploidization history and plant inulin production.</title>
        <authorList>
            <person name="Fan W."/>
            <person name="Wang S."/>
            <person name="Wang H."/>
            <person name="Wang A."/>
            <person name="Jiang F."/>
            <person name="Liu H."/>
            <person name="Zhao H."/>
            <person name="Xu D."/>
            <person name="Zhang Y."/>
        </authorList>
    </citation>
    <scope>NUCLEOTIDE SEQUENCE [LARGE SCALE GENOMIC DNA]</scope>
    <source>
        <strain evidence="2">cv. Punajuju</strain>
        <tissue evidence="1">Leaves</tissue>
    </source>
</reference>
<comment type="caution">
    <text evidence="1">The sequence shown here is derived from an EMBL/GenBank/DDBJ whole genome shotgun (WGS) entry which is preliminary data.</text>
</comment>
<keyword evidence="2" id="KW-1185">Reference proteome</keyword>
<protein>
    <submittedName>
        <fullName evidence="1">Uncharacterized protein</fullName>
    </submittedName>
</protein>
<gene>
    <name evidence="1" type="ORF">L2E82_45862</name>
</gene>
<evidence type="ECO:0000313" key="2">
    <source>
        <dbReference type="Proteomes" id="UP001055811"/>
    </source>
</evidence>
<evidence type="ECO:0000313" key="1">
    <source>
        <dbReference type="EMBL" id="KAI3701213.1"/>
    </source>
</evidence>
<sequence>MFKLPAALGAGCIHIRNTNGPFLPHHLSPSQKDTSPSLKQNWSIPTQPDPPPPPPPTHHFPLCIHKTIRALLFVNMADAQSV</sequence>
<dbReference type="Proteomes" id="UP001055811">
    <property type="component" value="Linkage Group LG08"/>
</dbReference>
<organism evidence="1 2">
    <name type="scientific">Cichorium intybus</name>
    <name type="common">Chicory</name>
    <dbReference type="NCBI Taxonomy" id="13427"/>
    <lineage>
        <taxon>Eukaryota</taxon>
        <taxon>Viridiplantae</taxon>
        <taxon>Streptophyta</taxon>
        <taxon>Embryophyta</taxon>
        <taxon>Tracheophyta</taxon>
        <taxon>Spermatophyta</taxon>
        <taxon>Magnoliopsida</taxon>
        <taxon>eudicotyledons</taxon>
        <taxon>Gunneridae</taxon>
        <taxon>Pentapetalae</taxon>
        <taxon>asterids</taxon>
        <taxon>campanulids</taxon>
        <taxon>Asterales</taxon>
        <taxon>Asteraceae</taxon>
        <taxon>Cichorioideae</taxon>
        <taxon>Cichorieae</taxon>
        <taxon>Cichoriinae</taxon>
        <taxon>Cichorium</taxon>
    </lineage>
</organism>
<proteinExistence type="predicted"/>
<accession>A0ACB8ZUP5</accession>
<dbReference type="EMBL" id="CM042016">
    <property type="protein sequence ID" value="KAI3701213.1"/>
    <property type="molecule type" value="Genomic_DNA"/>
</dbReference>
<name>A0ACB8ZUP5_CICIN</name>